<name>A0A261FTP3_9BIFI</name>
<dbReference type="Proteomes" id="UP000216352">
    <property type="component" value="Unassembled WGS sequence"/>
</dbReference>
<keyword evidence="4" id="KW-1185">Reference proteome</keyword>
<dbReference type="InterPro" id="IPR024498">
    <property type="entry name" value="DUF2786"/>
</dbReference>
<evidence type="ECO:0000259" key="1">
    <source>
        <dbReference type="Pfam" id="PF10979"/>
    </source>
</evidence>
<evidence type="ECO:0000313" key="3">
    <source>
        <dbReference type="EMBL" id="OZG62564.1"/>
    </source>
</evidence>
<evidence type="ECO:0000259" key="2">
    <source>
        <dbReference type="Pfam" id="PF23771"/>
    </source>
</evidence>
<dbReference type="InterPro" id="IPR055592">
    <property type="entry name" value="DUF7168"/>
</dbReference>
<organism evidence="3 4">
    <name type="scientific">Bifidobacterium lemurum</name>
    <dbReference type="NCBI Taxonomy" id="1603886"/>
    <lineage>
        <taxon>Bacteria</taxon>
        <taxon>Bacillati</taxon>
        <taxon>Actinomycetota</taxon>
        <taxon>Actinomycetes</taxon>
        <taxon>Bifidobacteriales</taxon>
        <taxon>Bifidobacteriaceae</taxon>
        <taxon>Bifidobacterium</taxon>
    </lineage>
</organism>
<dbReference type="Pfam" id="PF10979">
    <property type="entry name" value="DUF2786"/>
    <property type="match status" value="1"/>
</dbReference>
<dbReference type="EMBL" id="MWWX01000005">
    <property type="protein sequence ID" value="OZG62564.1"/>
    <property type="molecule type" value="Genomic_DNA"/>
</dbReference>
<feature type="domain" description="DUF7168" evidence="2">
    <location>
        <begin position="71"/>
        <end position="186"/>
    </location>
</feature>
<protein>
    <submittedName>
        <fullName evidence="3">Uncharacterized protein</fullName>
    </submittedName>
</protein>
<dbReference type="OrthoDB" id="3236104at2"/>
<accession>A0A261FTP3</accession>
<comment type="caution">
    <text evidence="3">The sequence shown here is derived from an EMBL/GenBank/DDBJ whole genome shotgun (WGS) entry which is preliminary data.</text>
</comment>
<gene>
    <name evidence="3" type="ORF">BLEM_1110</name>
</gene>
<proteinExistence type="predicted"/>
<sequence>MSDDRFDRMVERVRRLLALAEDPASSENEAELAYAQAQRIMQEHAIESWRLKRADEPLRPVVERRVGLDRDPANRYRADLARTVARANQCDAYASFETSRNHRDVIVEVVFVGAERDIEKAVMLWQSMELYRAGRWRPALRQARSRRRVGRDSFRNGFYKGFGARIQERFDELNRDLERDAAGRDLVLASRQAVARYMGGLDFVDANFPALSSDRDGVRAGRQAANHVGIGLATFEADGIVKALAA</sequence>
<dbReference type="STRING" id="1603886.GCA_001895165_00524"/>
<evidence type="ECO:0000313" key="4">
    <source>
        <dbReference type="Proteomes" id="UP000216352"/>
    </source>
</evidence>
<feature type="domain" description="DUF2786" evidence="1">
    <location>
        <begin position="8"/>
        <end position="47"/>
    </location>
</feature>
<dbReference type="Pfam" id="PF23771">
    <property type="entry name" value="DUF7168"/>
    <property type="match status" value="1"/>
</dbReference>
<reference evidence="3 4" key="1">
    <citation type="journal article" date="2017" name="BMC Genomics">
        <title>Comparative genomic and phylogenomic analyses of the Bifidobacteriaceae family.</title>
        <authorList>
            <person name="Lugli G.A."/>
            <person name="Milani C."/>
            <person name="Turroni F."/>
            <person name="Duranti S."/>
            <person name="Mancabelli L."/>
            <person name="Mangifesta M."/>
            <person name="Ferrario C."/>
            <person name="Modesto M."/>
            <person name="Mattarelli P."/>
            <person name="Jiri K."/>
            <person name="van Sinderen D."/>
            <person name="Ventura M."/>
        </authorList>
    </citation>
    <scope>NUCLEOTIDE SEQUENCE [LARGE SCALE GENOMIC DNA]</scope>
    <source>
        <strain evidence="3 4">DSM 28807</strain>
    </source>
</reference>
<dbReference type="RefSeq" id="WP_072724254.1">
    <property type="nucleotide sequence ID" value="NZ_BDIS01000006.1"/>
</dbReference>
<dbReference type="AlphaFoldDB" id="A0A261FTP3"/>